<dbReference type="PANTHER" id="PTHR47961">
    <property type="entry name" value="DNA POLYMERASE THETA, PUTATIVE (AFU_ORTHOLOGUE AFUA_1G05260)-RELATED"/>
    <property type="match status" value="1"/>
</dbReference>
<evidence type="ECO:0000256" key="2">
    <source>
        <dbReference type="ARBA" id="ARBA00022801"/>
    </source>
</evidence>
<dbReference type="InterPro" id="IPR011545">
    <property type="entry name" value="DEAD/DEAH_box_helicase_dom"/>
</dbReference>
<keyword evidence="2" id="KW-0378">Hydrolase</keyword>
<evidence type="ECO:0000259" key="5">
    <source>
        <dbReference type="Pfam" id="PF00270"/>
    </source>
</evidence>
<dbReference type="PANTHER" id="PTHR47961:SF6">
    <property type="entry name" value="DNA-DIRECTED DNA POLYMERASE"/>
    <property type="match status" value="1"/>
</dbReference>
<evidence type="ECO:0000256" key="1">
    <source>
        <dbReference type="ARBA" id="ARBA00022741"/>
    </source>
</evidence>
<dbReference type="Proteomes" id="UP000790347">
    <property type="component" value="Unassembled WGS sequence"/>
</dbReference>
<keyword evidence="3" id="KW-0347">Helicase</keyword>
<accession>A0A922IDR7</accession>
<dbReference type="GO" id="GO:0016787">
    <property type="term" value="F:hydrolase activity"/>
    <property type="evidence" value="ECO:0007669"/>
    <property type="project" value="UniProtKB-KW"/>
</dbReference>
<keyword evidence="7" id="KW-1185">Reference proteome</keyword>
<dbReference type="GO" id="GO:0005524">
    <property type="term" value="F:ATP binding"/>
    <property type="evidence" value="ECO:0007669"/>
    <property type="project" value="UniProtKB-KW"/>
</dbReference>
<reference evidence="6" key="2">
    <citation type="journal article" date="2022" name="Res Sq">
        <title>Comparative Genomics Reveals Insights into the Divergent Evolution of Astigmatic Mites and Household Pest Adaptations.</title>
        <authorList>
            <person name="Xiong Q."/>
            <person name="Wan A.T.-Y."/>
            <person name="Liu X.-Y."/>
            <person name="Fung C.S.-H."/>
            <person name="Xiao X."/>
            <person name="Malainual N."/>
            <person name="Hou J."/>
            <person name="Wang L."/>
            <person name="Wang M."/>
            <person name="Yang K."/>
            <person name="Cui Y."/>
            <person name="Leung E."/>
            <person name="Nong W."/>
            <person name="Shin S.-K."/>
            <person name="Au S."/>
            <person name="Jeong K.Y."/>
            <person name="Chew F.T."/>
            <person name="Hui J."/>
            <person name="Leung T.F."/>
            <person name="Tungtrongchitr A."/>
            <person name="Zhong N."/>
            <person name="Liu Z."/>
            <person name="Tsui S."/>
        </authorList>
    </citation>
    <scope>NUCLEOTIDE SEQUENCE</scope>
    <source>
        <strain evidence="6">Derf</strain>
        <tissue evidence="6">Whole organism</tissue>
    </source>
</reference>
<protein>
    <recommendedName>
        <fullName evidence="5">DEAD/DEAH-box helicase domain-containing protein</fullName>
    </recommendedName>
</protein>
<proteinExistence type="predicted"/>
<feature type="domain" description="DEAD/DEAH-box helicase" evidence="5">
    <location>
        <begin position="84"/>
        <end position="169"/>
    </location>
</feature>
<evidence type="ECO:0000313" key="7">
    <source>
        <dbReference type="Proteomes" id="UP000790347"/>
    </source>
</evidence>
<evidence type="ECO:0000256" key="4">
    <source>
        <dbReference type="ARBA" id="ARBA00022840"/>
    </source>
</evidence>
<dbReference type="AlphaFoldDB" id="A0A922IDR7"/>
<dbReference type="Gene3D" id="3.40.50.300">
    <property type="entry name" value="P-loop containing nucleotide triphosphate hydrolases"/>
    <property type="match status" value="1"/>
</dbReference>
<gene>
    <name evidence="6" type="ORF">DERF_002898</name>
</gene>
<dbReference type="GO" id="GO:0004386">
    <property type="term" value="F:helicase activity"/>
    <property type="evidence" value="ECO:0007669"/>
    <property type="project" value="UniProtKB-KW"/>
</dbReference>
<keyword evidence="1" id="KW-0547">Nucleotide-binding</keyword>
<organism evidence="6 7">
    <name type="scientific">Dermatophagoides farinae</name>
    <name type="common">American house dust mite</name>
    <dbReference type="NCBI Taxonomy" id="6954"/>
    <lineage>
        <taxon>Eukaryota</taxon>
        <taxon>Metazoa</taxon>
        <taxon>Ecdysozoa</taxon>
        <taxon>Arthropoda</taxon>
        <taxon>Chelicerata</taxon>
        <taxon>Arachnida</taxon>
        <taxon>Acari</taxon>
        <taxon>Acariformes</taxon>
        <taxon>Sarcoptiformes</taxon>
        <taxon>Astigmata</taxon>
        <taxon>Psoroptidia</taxon>
        <taxon>Analgoidea</taxon>
        <taxon>Pyroglyphidae</taxon>
        <taxon>Dermatophagoidinae</taxon>
        <taxon>Dermatophagoides</taxon>
    </lineage>
</organism>
<dbReference type="EMBL" id="ASGP02000001">
    <property type="protein sequence ID" value="KAH9528988.1"/>
    <property type="molecule type" value="Genomic_DNA"/>
</dbReference>
<keyword evidence="4" id="KW-0067">ATP-binding</keyword>
<evidence type="ECO:0000313" key="6">
    <source>
        <dbReference type="EMBL" id="KAH9528988.1"/>
    </source>
</evidence>
<comment type="caution">
    <text evidence="6">The sequence shown here is derived from an EMBL/GenBank/DDBJ whole genome shotgun (WGS) entry which is preliminary data.</text>
</comment>
<dbReference type="GO" id="GO:0003676">
    <property type="term" value="F:nucleic acid binding"/>
    <property type="evidence" value="ECO:0007669"/>
    <property type="project" value="InterPro"/>
</dbReference>
<dbReference type="Pfam" id="PF00270">
    <property type="entry name" value="DEAD"/>
    <property type="match status" value="1"/>
</dbReference>
<dbReference type="InterPro" id="IPR050474">
    <property type="entry name" value="Hel308_SKI2-like"/>
</dbReference>
<name>A0A922IDR7_DERFA</name>
<reference evidence="6" key="1">
    <citation type="submission" date="2013-05" db="EMBL/GenBank/DDBJ databases">
        <authorList>
            <person name="Yim A.K.Y."/>
            <person name="Chan T.F."/>
            <person name="Ji K.M."/>
            <person name="Liu X.Y."/>
            <person name="Zhou J.W."/>
            <person name="Li R.Q."/>
            <person name="Yang K.Y."/>
            <person name="Li J."/>
            <person name="Li M."/>
            <person name="Law P.T.W."/>
            <person name="Wu Y.L."/>
            <person name="Cai Z.L."/>
            <person name="Qin H."/>
            <person name="Bao Y."/>
            <person name="Leung R.K.K."/>
            <person name="Ng P.K.S."/>
            <person name="Zou J."/>
            <person name="Zhong X.J."/>
            <person name="Ran P.X."/>
            <person name="Zhong N.S."/>
            <person name="Liu Z.G."/>
            <person name="Tsui S.K.W."/>
        </authorList>
    </citation>
    <scope>NUCLEOTIDE SEQUENCE</scope>
    <source>
        <strain evidence="6">Derf</strain>
        <tissue evidence="6">Whole organism</tissue>
    </source>
</reference>
<sequence>MNRKMKRQSTIKTNKKLESTRKNNIIMAKWWNALNSGVLDDQKSCIFCANQCRKQWLPIFCSKHYWKGVKSHYRFAICFVIIRKVENLKPLFNQVGIRIDCFAGQTNPLGGIQEVDVAVCTIEKANNMINRLIEEREMYRIGLVIVDELHMIGDTSRGYILELMLSKLIYMKLNVDLRQLQIIGYVSNDTES</sequence>
<evidence type="ECO:0000256" key="3">
    <source>
        <dbReference type="ARBA" id="ARBA00022806"/>
    </source>
</evidence>
<dbReference type="InterPro" id="IPR027417">
    <property type="entry name" value="P-loop_NTPase"/>
</dbReference>
<dbReference type="SUPFAM" id="SSF52540">
    <property type="entry name" value="P-loop containing nucleoside triphosphate hydrolases"/>
    <property type="match status" value="1"/>
</dbReference>